<keyword evidence="4 9" id="KW-0812">Transmembrane</keyword>
<evidence type="ECO:0000256" key="9">
    <source>
        <dbReference type="SAM" id="Phobius"/>
    </source>
</evidence>
<dbReference type="InterPro" id="IPR003593">
    <property type="entry name" value="AAA+_ATPase"/>
</dbReference>
<dbReference type="GO" id="GO:0005524">
    <property type="term" value="F:ATP binding"/>
    <property type="evidence" value="ECO:0007669"/>
    <property type="project" value="UniProtKB-KW"/>
</dbReference>
<evidence type="ECO:0000256" key="6">
    <source>
        <dbReference type="ARBA" id="ARBA00022840"/>
    </source>
</evidence>
<proteinExistence type="inferred from homology"/>
<evidence type="ECO:0000259" key="10">
    <source>
        <dbReference type="PROSITE" id="PS50893"/>
    </source>
</evidence>
<dbReference type="PROSITE" id="PS50893">
    <property type="entry name" value="ABC_TRANSPORTER_2"/>
    <property type="match status" value="2"/>
</dbReference>
<organism evidence="11 12">
    <name type="scientific">Paeniglutamicibacter terrestris</name>
    <dbReference type="NCBI Taxonomy" id="2723403"/>
    <lineage>
        <taxon>Bacteria</taxon>
        <taxon>Bacillati</taxon>
        <taxon>Actinomycetota</taxon>
        <taxon>Actinomycetes</taxon>
        <taxon>Micrococcales</taxon>
        <taxon>Micrococcaceae</taxon>
        <taxon>Paeniglutamicibacter</taxon>
    </lineage>
</organism>
<evidence type="ECO:0000313" key="12">
    <source>
        <dbReference type="Proteomes" id="UP000746595"/>
    </source>
</evidence>
<keyword evidence="6 11" id="KW-0067">ATP-binding</keyword>
<dbReference type="InterPro" id="IPR015856">
    <property type="entry name" value="ABC_transpr_CbiO/EcfA_su"/>
</dbReference>
<gene>
    <name evidence="11" type="ORF">HED64_00880</name>
</gene>
<dbReference type="Gene3D" id="3.40.50.300">
    <property type="entry name" value="P-loop containing nucleotide triphosphate hydrolases"/>
    <property type="match status" value="2"/>
</dbReference>
<reference evidence="11 12" key="1">
    <citation type="submission" date="2020-04" db="EMBL/GenBank/DDBJ databases">
        <title>Paeniglutamicibacter sp. ANT13_2, a novel actinomycete isolated from sediment in Antarctica.</title>
        <authorList>
            <person name="Sakdapetsiri C."/>
            <person name="Pinyakong O."/>
        </authorList>
    </citation>
    <scope>NUCLEOTIDE SEQUENCE [LARGE SCALE GENOMIC DNA]</scope>
    <source>
        <strain evidence="11 12">ANT13_2</strain>
    </source>
</reference>
<evidence type="ECO:0000256" key="2">
    <source>
        <dbReference type="ARBA" id="ARBA00005417"/>
    </source>
</evidence>
<comment type="similarity">
    <text evidence="2">Belongs to the ABC transporter superfamily.</text>
</comment>
<keyword evidence="7 9" id="KW-1133">Transmembrane helix</keyword>
<dbReference type="InterPro" id="IPR027417">
    <property type="entry name" value="P-loop_NTPase"/>
</dbReference>
<evidence type="ECO:0000313" key="11">
    <source>
        <dbReference type="EMBL" id="NKG19257.1"/>
    </source>
</evidence>
<feature type="transmembrane region" description="Helical" evidence="9">
    <location>
        <begin position="593"/>
        <end position="617"/>
    </location>
</feature>
<feature type="domain" description="ABC transporter" evidence="10">
    <location>
        <begin position="282"/>
        <end position="531"/>
    </location>
</feature>
<evidence type="ECO:0000256" key="4">
    <source>
        <dbReference type="ARBA" id="ARBA00022692"/>
    </source>
</evidence>
<dbReference type="Proteomes" id="UP000746595">
    <property type="component" value="Unassembled WGS sequence"/>
</dbReference>
<keyword evidence="5" id="KW-0547">Nucleotide-binding</keyword>
<accession>A0ABX1FZ80</accession>
<dbReference type="EMBL" id="JAAWVT010000001">
    <property type="protein sequence ID" value="NKG19257.1"/>
    <property type="molecule type" value="Genomic_DNA"/>
</dbReference>
<keyword evidence="8 9" id="KW-0472">Membrane</keyword>
<keyword evidence="3" id="KW-0813">Transport</keyword>
<comment type="caution">
    <text evidence="11">The sequence shown here is derived from an EMBL/GenBank/DDBJ whole genome shotgun (WGS) entry which is preliminary data.</text>
</comment>
<dbReference type="CDD" id="cd16914">
    <property type="entry name" value="EcfT"/>
    <property type="match status" value="1"/>
</dbReference>
<dbReference type="PROSITE" id="PS00211">
    <property type="entry name" value="ABC_TRANSPORTER_1"/>
    <property type="match status" value="2"/>
</dbReference>
<keyword evidence="12" id="KW-1185">Reference proteome</keyword>
<evidence type="ECO:0000256" key="5">
    <source>
        <dbReference type="ARBA" id="ARBA00022741"/>
    </source>
</evidence>
<evidence type="ECO:0000256" key="8">
    <source>
        <dbReference type="ARBA" id="ARBA00023136"/>
    </source>
</evidence>
<name>A0ABX1FZ80_9MICC</name>
<dbReference type="SUPFAM" id="SSF52540">
    <property type="entry name" value="P-loop containing nucleoside triphosphate hydrolases"/>
    <property type="match status" value="2"/>
</dbReference>
<feature type="transmembrane region" description="Helical" evidence="9">
    <location>
        <begin position="566"/>
        <end position="587"/>
    </location>
</feature>
<dbReference type="Pfam" id="PF02361">
    <property type="entry name" value="CbiQ"/>
    <property type="match status" value="1"/>
</dbReference>
<evidence type="ECO:0000256" key="7">
    <source>
        <dbReference type="ARBA" id="ARBA00022989"/>
    </source>
</evidence>
<dbReference type="InterPro" id="IPR003339">
    <property type="entry name" value="ABC/ECF_trnsptr_transmembrane"/>
</dbReference>
<sequence length="786" mass="81438">MLHAAESGNRPLRPNATAVSISAKNWGWRHADRAAPALSGLNLQIPAGSRVLLAGPSGAGKSTLLYALAGVLHEDDEAHSEGELLLDGAPAGLGRGLVGLMQQDPETQVVQARVGDDVAFGAENLCVEPEEIARRITEALAAVGLEVPLDHRTAALSGGQKQRLALAGILAMGPGLVLLDEPTANLDPDGVLEVRDAVISAVNASGATLVVVEHRLDAWAEHMDTVIVLEPGGGVAHQGTPAELFAPGAIAEELSNAGVWVPGYTPMLDPLPVSQGRGALLLEASDVSVSRHRGGAPAASNLSLRIKSSEAWCISGANGSGKSTFALTLGGLLPQASGSILAAKELAAGGENRPYNWRAAELVGRIGSVFQEPEHQFVTNTVREELAFGPAHATDPTNGKALFSVEQIEAKVSALLERLGLEHLAEANPFTLSGGEKRRLSVATVLAASPRVLILDEPTFGQDANTWRELAQLLREELSSGTAIIAVTHDQDFADALGAHSFVLEPAARPETVSDSAQKAPAGLLEADARGSASFLGKANPLAKLVAVILATLPLIVSMDAVSSGLVVLGTLLALPLAGLSITRFAARGWPLLVAALFGAWGTALVGNDSGALLVNLGIFTITQGSVEAGIATGLRAFAVAIPAVLVLFTTDPTDLANALAQKAKLPHRFVLGALAGMRLLGLLIEEWTTLGMARRARGVGARGSLTARLRANLGQVFGLLVQGIRRASRLAVTMEAKGFGTSERTWLRASTYTLRDAGVVAVGLLVGVGATIAAMLMGTWNLLWA</sequence>
<dbReference type="SMART" id="SM00382">
    <property type="entry name" value="AAA"/>
    <property type="match status" value="2"/>
</dbReference>
<dbReference type="Pfam" id="PF00005">
    <property type="entry name" value="ABC_tran"/>
    <property type="match status" value="2"/>
</dbReference>
<feature type="transmembrane region" description="Helical" evidence="9">
    <location>
        <begin position="629"/>
        <end position="650"/>
    </location>
</feature>
<dbReference type="PANTHER" id="PTHR43553:SF24">
    <property type="entry name" value="ENERGY-COUPLING FACTOR TRANSPORTER ATP-BINDING PROTEIN ECFA1"/>
    <property type="match status" value="1"/>
</dbReference>
<evidence type="ECO:0000256" key="1">
    <source>
        <dbReference type="ARBA" id="ARBA00004141"/>
    </source>
</evidence>
<dbReference type="InterPro" id="IPR050095">
    <property type="entry name" value="ECF_ABC_transporter_ATP-bd"/>
</dbReference>
<feature type="domain" description="ABC transporter" evidence="10">
    <location>
        <begin position="21"/>
        <end position="257"/>
    </location>
</feature>
<feature type="transmembrane region" description="Helical" evidence="9">
    <location>
        <begin position="758"/>
        <end position="781"/>
    </location>
</feature>
<protein>
    <submittedName>
        <fullName evidence="11">ATP-binding cassette domain-containing protein</fullName>
    </submittedName>
</protein>
<evidence type="ECO:0000256" key="3">
    <source>
        <dbReference type="ARBA" id="ARBA00022448"/>
    </source>
</evidence>
<dbReference type="InterPro" id="IPR003439">
    <property type="entry name" value="ABC_transporter-like_ATP-bd"/>
</dbReference>
<dbReference type="InterPro" id="IPR017871">
    <property type="entry name" value="ABC_transporter-like_CS"/>
</dbReference>
<comment type="subcellular location">
    <subcellularLocation>
        <location evidence="1">Membrane</location>
        <topology evidence="1">Multi-pass membrane protein</topology>
    </subcellularLocation>
</comment>
<dbReference type="PANTHER" id="PTHR43553">
    <property type="entry name" value="HEAVY METAL TRANSPORTER"/>
    <property type="match status" value="1"/>
</dbReference>
<dbReference type="CDD" id="cd03225">
    <property type="entry name" value="ABC_cobalt_CbiO_domain1"/>
    <property type="match status" value="2"/>
</dbReference>